<comment type="catalytic activity">
    <reaction evidence="1">
        <text>Hydrolysis of DNA containing ring-opened 7-methylguanine residues, releasing 2,6-diamino-4-hydroxy-5-(N-methyl)formamidopyrimidine.</text>
        <dbReference type="EC" id="3.2.2.23"/>
    </reaction>
</comment>
<dbReference type="Gene3D" id="3.20.190.10">
    <property type="entry name" value="MutM-like, N-terminal"/>
    <property type="match status" value="1"/>
</dbReference>
<evidence type="ECO:0000259" key="22">
    <source>
        <dbReference type="PROSITE" id="PS51068"/>
    </source>
</evidence>
<dbReference type="EC" id="4.2.99.18" evidence="6"/>
<dbReference type="EMBL" id="CP047897">
    <property type="protein sequence ID" value="QHL89463.1"/>
    <property type="molecule type" value="Genomic_DNA"/>
</dbReference>
<evidence type="ECO:0000256" key="3">
    <source>
        <dbReference type="ARBA" id="ARBA00009409"/>
    </source>
</evidence>
<evidence type="ECO:0000256" key="8">
    <source>
        <dbReference type="ARBA" id="ARBA00022723"/>
    </source>
</evidence>
<keyword evidence="8" id="KW-0479">Metal-binding</keyword>
<evidence type="ECO:0000256" key="19">
    <source>
        <dbReference type="ARBA" id="ARBA00044632"/>
    </source>
</evidence>
<dbReference type="InterPro" id="IPR015886">
    <property type="entry name" value="H2TH_FPG"/>
</dbReference>
<dbReference type="InterPro" id="IPR000214">
    <property type="entry name" value="Znf_DNA_glyclase/AP_lyase"/>
</dbReference>
<dbReference type="GO" id="GO:0140078">
    <property type="term" value="F:class I DNA-(apurinic or apyrimidinic site) endonuclease activity"/>
    <property type="evidence" value="ECO:0007669"/>
    <property type="project" value="UniProtKB-EC"/>
</dbReference>
<dbReference type="SMART" id="SM00898">
    <property type="entry name" value="Fapy_DNA_glyco"/>
    <property type="match status" value="1"/>
</dbReference>
<evidence type="ECO:0000313" key="23">
    <source>
        <dbReference type="EMBL" id="QHL89463.1"/>
    </source>
</evidence>
<dbReference type="PROSITE" id="PS51066">
    <property type="entry name" value="ZF_FPG_2"/>
    <property type="match status" value="1"/>
</dbReference>
<evidence type="ECO:0000259" key="21">
    <source>
        <dbReference type="PROSITE" id="PS51066"/>
    </source>
</evidence>
<dbReference type="SUPFAM" id="SSF57716">
    <property type="entry name" value="Glucocorticoid receptor-like (DNA-binding domain)"/>
    <property type="match status" value="1"/>
</dbReference>
<keyword evidence="11 23" id="KW-0378">Hydrolase</keyword>
<keyword evidence="24" id="KW-1185">Reference proteome</keyword>
<organism evidence="23 24">
    <name type="scientific">Nibribacter ruber</name>
    <dbReference type="NCBI Taxonomy" id="2698458"/>
    <lineage>
        <taxon>Bacteria</taxon>
        <taxon>Pseudomonadati</taxon>
        <taxon>Bacteroidota</taxon>
        <taxon>Cytophagia</taxon>
        <taxon>Cytophagales</taxon>
        <taxon>Hymenobacteraceae</taxon>
        <taxon>Nibribacter</taxon>
    </lineage>
</organism>
<dbReference type="InterPro" id="IPR035937">
    <property type="entry name" value="FPG_N"/>
</dbReference>
<dbReference type="GO" id="GO:0006284">
    <property type="term" value="P:base-excision repair"/>
    <property type="evidence" value="ECO:0007669"/>
    <property type="project" value="InterPro"/>
</dbReference>
<name>A0A6P1P511_9BACT</name>
<feature type="domain" description="FPG-type" evidence="21">
    <location>
        <begin position="241"/>
        <end position="271"/>
    </location>
</feature>
<dbReference type="SUPFAM" id="SSF46946">
    <property type="entry name" value="S13-like H2TH domain"/>
    <property type="match status" value="1"/>
</dbReference>
<dbReference type="Pfam" id="PF06827">
    <property type="entry name" value="zf-FPG_IleRS"/>
    <property type="match status" value="1"/>
</dbReference>
<keyword evidence="17 23" id="KW-0326">Glycosidase</keyword>
<evidence type="ECO:0000256" key="15">
    <source>
        <dbReference type="ARBA" id="ARBA00023239"/>
    </source>
</evidence>
<evidence type="ECO:0000256" key="2">
    <source>
        <dbReference type="ARBA" id="ARBA00001947"/>
    </source>
</evidence>
<dbReference type="PANTHER" id="PTHR22993:SF9">
    <property type="entry name" value="FORMAMIDOPYRIMIDINE-DNA GLYCOSYLASE"/>
    <property type="match status" value="1"/>
</dbReference>
<dbReference type="Pfam" id="PF06831">
    <property type="entry name" value="H2TH"/>
    <property type="match status" value="1"/>
</dbReference>
<keyword evidence="13" id="KW-0238">DNA-binding</keyword>
<dbReference type="AlphaFoldDB" id="A0A6P1P511"/>
<evidence type="ECO:0000256" key="12">
    <source>
        <dbReference type="ARBA" id="ARBA00022833"/>
    </source>
</evidence>
<evidence type="ECO:0000256" key="6">
    <source>
        <dbReference type="ARBA" id="ARBA00012720"/>
    </source>
</evidence>
<dbReference type="NCBIfam" id="TIGR00577">
    <property type="entry name" value="fpg"/>
    <property type="match status" value="1"/>
</dbReference>
<evidence type="ECO:0000256" key="10">
    <source>
        <dbReference type="ARBA" id="ARBA00022771"/>
    </source>
</evidence>
<feature type="domain" description="Formamidopyrimidine-DNA glycosylase catalytic" evidence="22">
    <location>
        <begin position="2"/>
        <end position="115"/>
    </location>
</feature>
<evidence type="ECO:0000256" key="5">
    <source>
        <dbReference type="ARBA" id="ARBA00012024"/>
    </source>
</evidence>
<dbReference type="Gene3D" id="1.10.8.50">
    <property type="match status" value="1"/>
</dbReference>
<dbReference type="PROSITE" id="PS51068">
    <property type="entry name" value="FPG_CAT"/>
    <property type="match status" value="1"/>
</dbReference>
<dbReference type="InterPro" id="IPR020629">
    <property type="entry name" value="FPG_Glyclase"/>
</dbReference>
<keyword evidence="9" id="KW-0227">DNA damage</keyword>
<evidence type="ECO:0000256" key="7">
    <source>
        <dbReference type="ARBA" id="ARBA00016240"/>
    </source>
</evidence>
<protein>
    <recommendedName>
        <fullName evidence="7">Formamidopyrimidine-DNA glycosylase</fullName>
        <ecNumber evidence="5">3.2.2.23</ecNumber>
        <ecNumber evidence="6">4.2.99.18</ecNumber>
    </recommendedName>
    <alternativeName>
        <fullName evidence="18">DNA-(apurinic or apyrimidinic site) lyase MutM</fullName>
    </alternativeName>
</protein>
<evidence type="ECO:0000256" key="18">
    <source>
        <dbReference type="ARBA" id="ARBA00030638"/>
    </source>
</evidence>
<dbReference type="EC" id="3.2.2.23" evidence="5"/>
<accession>A0A6P1P511</accession>
<comment type="similarity">
    <text evidence="3">Belongs to the FPG family.</text>
</comment>
<keyword evidence="14" id="KW-0234">DNA repair</keyword>
<dbReference type="InterPro" id="IPR010663">
    <property type="entry name" value="Znf_FPG/IleRS"/>
</dbReference>
<dbReference type="GO" id="GO:0008534">
    <property type="term" value="F:oxidized purine nucleobase lesion DNA N-glycosylase activity"/>
    <property type="evidence" value="ECO:0007669"/>
    <property type="project" value="UniProtKB-EC"/>
</dbReference>
<dbReference type="SMART" id="SM01232">
    <property type="entry name" value="H2TH"/>
    <property type="match status" value="1"/>
</dbReference>
<dbReference type="KEGG" id="nib:GU926_14610"/>
<evidence type="ECO:0000256" key="11">
    <source>
        <dbReference type="ARBA" id="ARBA00022801"/>
    </source>
</evidence>
<reference evidence="23 24" key="1">
    <citation type="submission" date="2020-01" db="EMBL/GenBank/DDBJ databases">
        <authorList>
            <person name="Kim M."/>
        </authorList>
    </citation>
    <scope>NUCLEOTIDE SEQUENCE [LARGE SCALE GENOMIC DNA]</scope>
    <source>
        <strain evidence="23 24">BT10</strain>
    </source>
</reference>
<keyword evidence="12" id="KW-0862">Zinc</keyword>
<evidence type="ECO:0000256" key="17">
    <source>
        <dbReference type="ARBA" id="ARBA00023295"/>
    </source>
</evidence>
<dbReference type="Proteomes" id="UP000464214">
    <property type="component" value="Chromosome"/>
</dbReference>
<keyword evidence="15" id="KW-0456">Lyase</keyword>
<dbReference type="Pfam" id="PF01149">
    <property type="entry name" value="Fapy_DNA_glyco"/>
    <property type="match status" value="1"/>
</dbReference>
<evidence type="ECO:0000256" key="14">
    <source>
        <dbReference type="ARBA" id="ARBA00023204"/>
    </source>
</evidence>
<sequence length="272" mass="30956">MPELPEVETYRRFIEETSLHQPIAEVEVQDPKRQLQGDVDEFRRALRGHAFTGTHRIGKQLFLFTDHGWVVTMHFGMTGDVAYYKDEAETPRFARAVFHFQNGFRLAFIDSRKFGRIGLTPSVEAFQKQKKLGPDALTITAEELAQGLGQKKGVLKSLLLDQRIAPGVGNWIADEVLFQAKLHPERRADTLTPEEIERLAASIREVLETAVRAEAIYRDFPAHYLIHAREWDESPSGGAQDAHLHCPHCQTKIEKDYVGGRATYFCPQCQML</sequence>
<keyword evidence="10 20" id="KW-0863">Zinc-finger</keyword>
<evidence type="ECO:0000256" key="9">
    <source>
        <dbReference type="ARBA" id="ARBA00022763"/>
    </source>
</evidence>
<dbReference type="InterPro" id="IPR010979">
    <property type="entry name" value="Ribosomal_uS13-like_H2TH"/>
</dbReference>
<dbReference type="GO" id="GO:0008270">
    <property type="term" value="F:zinc ion binding"/>
    <property type="evidence" value="ECO:0007669"/>
    <property type="project" value="UniProtKB-KW"/>
</dbReference>
<evidence type="ECO:0000256" key="13">
    <source>
        <dbReference type="ARBA" id="ARBA00023125"/>
    </source>
</evidence>
<dbReference type="PANTHER" id="PTHR22993">
    <property type="entry name" value="FORMAMIDOPYRIMIDINE-DNA GLYCOSYLASE"/>
    <property type="match status" value="1"/>
</dbReference>
<comment type="subunit">
    <text evidence="4">Monomer.</text>
</comment>
<comment type="cofactor">
    <cofactor evidence="2">
        <name>Zn(2+)</name>
        <dbReference type="ChEBI" id="CHEBI:29105"/>
    </cofactor>
</comment>
<evidence type="ECO:0000256" key="20">
    <source>
        <dbReference type="PROSITE-ProRule" id="PRU00391"/>
    </source>
</evidence>
<evidence type="ECO:0000256" key="4">
    <source>
        <dbReference type="ARBA" id="ARBA00011245"/>
    </source>
</evidence>
<comment type="catalytic activity">
    <reaction evidence="19">
        <text>2'-deoxyribonucleotide-(2'-deoxyribose 5'-phosphate)-2'-deoxyribonucleotide-DNA = a 3'-end 2'-deoxyribonucleotide-(2,3-dehydro-2,3-deoxyribose 5'-phosphate)-DNA + a 5'-end 5'-phospho-2'-deoxyribonucleoside-DNA + H(+)</text>
        <dbReference type="Rhea" id="RHEA:66592"/>
        <dbReference type="Rhea" id="RHEA-COMP:13180"/>
        <dbReference type="Rhea" id="RHEA-COMP:16897"/>
        <dbReference type="Rhea" id="RHEA-COMP:17067"/>
        <dbReference type="ChEBI" id="CHEBI:15378"/>
        <dbReference type="ChEBI" id="CHEBI:136412"/>
        <dbReference type="ChEBI" id="CHEBI:157695"/>
        <dbReference type="ChEBI" id="CHEBI:167181"/>
        <dbReference type="EC" id="4.2.99.18"/>
    </reaction>
</comment>
<keyword evidence="16" id="KW-0511">Multifunctional enzyme</keyword>
<dbReference type="GO" id="GO:0003684">
    <property type="term" value="F:damaged DNA binding"/>
    <property type="evidence" value="ECO:0007669"/>
    <property type="project" value="InterPro"/>
</dbReference>
<proteinExistence type="inferred from homology"/>
<evidence type="ECO:0000313" key="24">
    <source>
        <dbReference type="Proteomes" id="UP000464214"/>
    </source>
</evidence>
<dbReference type="InterPro" id="IPR012319">
    <property type="entry name" value="FPG_cat"/>
</dbReference>
<dbReference type="SUPFAM" id="SSF81624">
    <property type="entry name" value="N-terminal domain of MutM-like DNA repair proteins"/>
    <property type="match status" value="1"/>
</dbReference>
<evidence type="ECO:0000256" key="1">
    <source>
        <dbReference type="ARBA" id="ARBA00001668"/>
    </source>
</evidence>
<gene>
    <name evidence="23" type="primary">mutM</name>
    <name evidence="23" type="ORF">GU926_14610</name>
</gene>
<evidence type="ECO:0000256" key="16">
    <source>
        <dbReference type="ARBA" id="ARBA00023268"/>
    </source>
</evidence>